<sequence length="369" mass="44138">MGSATEYSGCKVQRISGRNESKRTFKMIALKCKKILFLSVSFFKYERAIAKRLSELGAEVDFYDERPSNSNFSKGIIRLNKRFYHLKINNYYNRILDEIKGKKYDYFFLIKGEAIPVFFLEKIKNDNPGMDMIYYNFDPLTEYPNLIENLKYFDKKFTFEYNDSVKYNISFRPLFYVDEYKSLQQYSQKPEYDIVFIGSAHTDRYIVGEKIRVMADRLNLKSYFYYYAMGRIAFRLKKMIDKNLKQFDITKVSFDKLNHHQIIDFYKKTKSVLDINKPFQNGLTIRTFEVLASGRKLITTNSDIKNYPFYCPENILVIDREDIQLKPEFFVSDFKEIDQEVLYKMSLDSFIDCLFGEDQNDYWNSFRNN</sequence>
<keyword evidence="2" id="KW-1185">Reference proteome</keyword>
<dbReference type="Proteomes" id="UP000256924">
    <property type="component" value="Unassembled WGS sequence"/>
</dbReference>
<accession>A0A3D9B273</accession>
<evidence type="ECO:0000313" key="1">
    <source>
        <dbReference type="EMBL" id="REC47639.1"/>
    </source>
</evidence>
<dbReference type="EMBL" id="QNVU01000025">
    <property type="protein sequence ID" value="REC47639.1"/>
    <property type="molecule type" value="Genomic_DNA"/>
</dbReference>
<name>A0A3D9B273_9FLAO</name>
<proteinExistence type="predicted"/>
<evidence type="ECO:0000313" key="2">
    <source>
        <dbReference type="Proteomes" id="UP000256924"/>
    </source>
</evidence>
<dbReference type="AlphaFoldDB" id="A0A3D9B273"/>
<protein>
    <submittedName>
        <fullName evidence="1">Lipopolysaccharide biosynthesis protein</fullName>
    </submittedName>
</protein>
<comment type="caution">
    <text evidence="1">The sequence shown here is derived from an EMBL/GenBank/DDBJ whole genome shotgun (WGS) entry which is preliminary data.</text>
</comment>
<organism evidence="1 2">
    <name type="scientific">Candidatus Chryseobacterium massiliense</name>
    <dbReference type="NCBI Taxonomy" id="204089"/>
    <lineage>
        <taxon>Bacteria</taxon>
        <taxon>Pseudomonadati</taxon>
        <taxon>Bacteroidota</taxon>
        <taxon>Flavobacteriia</taxon>
        <taxon>Flavobacteriales</taxon>
        <taxon>Weeksellaceae</taxon>
        <taxon>Chryseobacterium group</taxon>
        <taxon>Chryseobacterium</taxon>
    </lineage>
</organism>
<reference evidence="1 2" key="1">
    <citation type="journal article" date="2004" name="Emerg. Infect. Dis.">
        <title>Amoebae-resisting bacteria isolated from human nasal swabs by amoebal coculture.</title>
        <authorList>
            <person name="Greub G."/>
            <person name="La Scola B."/>
            <person name="Raoult D."/>
        </authorList>
    </citation>
    <scope>NUCLEOTIDE SEQUENCE [LARGE SCALE GENOMIC DNA]</scope>
    <source>
        <strain evidence="1 2">CCUG 51329</strain>
    </source>
</reference>
<gene>
    <name evidence="1" type="ORF">DRF68_13050</name>
</gene>